<reference evidence="1" key="1">
    <citation type="journal article" date="2014" name="Front. Microbiol.">
        <title>High frequency of phylogenetically diverse reductive dehalogenase-homologous genes in deep subseafloor sedimentary metagenomes.</title>
        <authorList>
            <person name="Kawai M."/>
            <person name="Futagami T."/>
            <person name="Toyoda A."/>
            <person name="Takaki Y."/>
            <person name="Nishi S."/>
            <person name="Hori S."/>
            <person name="Arai W."/>
            <person name="Tsubouchi T."/>
            <person name="Morono Y."/>
            <person name="Uchiyama I."/>
            <person name="Ito T."/>
            <person name="Fujiyama A."/>
            <person name="Inagaki F."/>
            <person name="Takami H."/>
        </authorList>
    </citation>
    <scope>NUCLEOTIDE SEQUENCE</scope>
    <source>
        <strain evidence="1">Expedition CK06-06</strain>
    </source>
</reference>
<evidence type="ECO:0000313" key="1">
    <source>
        <dbReference type="EMBL" id="GAG54568.1"/>
    </source>
</evidence>
<sequence length="155" mass="17284">DLTKEETVDFLKSQQVGTLSLNDRESSYAVPLAYFFNEDTIFLTLGPEGRKHNYVKANQSVCFSVFEVKPGVSGATSMCWKSAICDGKLERITTPDELTRTVRLGEKAMGMPEGTWQKLLEITLKNPSSSNFWKIKTTSIGGRGVEGFKEEFKEG</sequence>
<accession>X0Z253</accession>
<dbReference type="AlphaFoldDB" id="X0Z253"/>
<dbReference type="InterPro" id="IPR024747">
    <property type="entry name" value="Pyridox_Oxase-rel"/>
</dbReference>
<dbReference type="Gene3D" id="2.30.110.10">
    <property type="entry name" value="Electron Transport, Fmn-binding Protein, Chain A"/>
    <property type="match status" value="1"/>
</dbReference>
<dbReference type="SUPFAM" id="SSF50475">
    <property type="entry name" value="FMN-binding split barrel"/>
    <property type="match status" value="1"/>
</dbReference>
<dbReference type="Pfam" id="PF12900">
    <property type="entry name" value="Pyridox_ox_2"/>
    <property type="match status" value="1"/>
</dbReference>
<feature type="non-terminal residue" evidence="1">
    <location>
        <position position="1"/>
    </location>
</feature>
<proteinExistence type="predicted"/>
<gene>
    <name evidence="1" type="ORF">S01H4_16354</name>
</gene>
<name>X0Z253_9ZZZZ</name>
<comment type="caution">
    <text evidence="1">The sequence shown here is derived from an EMBL/GenBank/DDBJ whole genome shotgun (WGS) entry which is preliminary data.</text>
</comment>
<dbReference type="EMBL" id="BART01007170">
    <property type="protein sequence ID" value="GAG54568.1"/>
    <property type="molecule type" value="Genomic_DNA"/>
</dbReference>
<evidence type="ECO:0008006" key="2">
    <source>
        <dbReference type="Google" id="ProtNLM"/>
    </source>
</evidence>
<dbReference type="InterPro" id="IPR012349">
    <property type="entry name" value="Split_barrel_FMN-bd"/>
</dbReference>
<organism evidence="1">
    <name type="scientific">marine sediment metagenome</name>
    <dbReference type="NCBI Taxonomy" id="412755"/>
    <lineage>
        <taxon>unclassified sequences</taxon>
        <taxon>metagenomes</taxon>
        <taxon>ecological metagenomes</taxon>
    </lineage>
</organism>
<protein>
    <recommendedName>
        <fullName evidence="2">Pyridoxamine 5'-phosphate oxidase putative domain-containing protein</fullName>
    </recommendedName>
</protein>